<feature type="transmembrane region" description="Helical" evidence="1">
    <location>
        <begin position="157"/>
        <end position="176"/>
    </location>
</feature>
<dbReference type="AlphaFoldDB" id="A0A8H5BPP6"/>
<dbReference type="OrthoDB" id="2589196at2759"/>
<evidence type="ECO:0000256" key="1">
    <source>
        <dbReference type="SAM" id="Phobius"/>
    </source>
</evidence>
<organism evidence="2 3">
    <name type="scientific">Psilocybe cf. subviscida</name>
    <dbReference type="NCBI Taxonomy" id="2480587"/>
    <lineage>
        <taxon>Eukaryota</taxon>
        <taxon>Fungi</taxon>
        <taxon>Dikarya</taxon>
        <taxon>Basidiomycota</taxon>
        <taxon>Agaricomycotina</taxon>
        <taxon>Agaricomycetes</taxon>
        <taxon>Agaricomycetidae</taxon>
        <taxon>Agaricales</taxon>
        <taxon>Agaricineae</taxon>
        <taxon>Strophariaceae</taxon>
        <taxon>Psilocybe</taxon>
    </lineage>
</organism>
<dbReference type="PANTHER" id="PTHR28013">
    <property type="entry name" value="PROTEIN DCV1-RELATED"/>
    <property type="match status" value="1"/>
</dbReference>
<sequence length="207" mass="23427">MVLYKNPAFYILLASLTAFILLLCTTFSTPLGSTFYFLRTSQASGVKFGMWGWCLDDGTVCSASSFGYTWQPEISVPITKALVFYPISVVFSFFTIVAILPVLFSRSAQGDRVFLFLSWMTFALSSIAFFFMIGVYGVAKSRFEKRGFSANYGNLPWMSLSASLLMLITSVAPYFFGPIPKIHRKNEKSRYGSDWRNRISRFSRHTV</sequence>
<dbReference type="GO" id="GO:0035838">
    <property type="term" value="C:growing cell tip"/>
    <property type="evidence" value="ECO:0007669"/>
    <property type="project" value="TreeGrafter"/>
</dbReference>
<keyword evidence="1" id="KW-0472">Membrane</keyword>
<dbReference type="EMBL" id="JAACJJ010000014">
    <property type="protein sequence ID" value="KAF5327305.1"/>
    <property type="molecule type" value="Genomic_DNA"/>
</dbReference>
<proteinExistence type="predicted"/>
<evidence type="ECO:0000313" key="2">
    <source>
        <dbReference type="EMBL" id="KAF5327305.1"/>
    </source>
</evidence>
<feature type="transmembrane region" description="Helical" evidence="1">
    <location>
        <begin position="82"/>
        <end position="104"/>
    </location>
</feature>
<dbReference type="InterPro" id="IPR009571">
    <property type="entry name" value="SUR7/Rim9-like_fungi"/>
</dbReference>
<dbReference type="Pfam" id="PF06687">
    <property type="entry name" value="SUR7"/>
    <property type="match status" value="1"/>
</dbReference>
<dbReference type="Proteomes" id="UP000567179">
    <property type="component" value="Unassembled WGS sequence"/>
</dbReference>
<gene>
    <name evidence="2" type="ORF">D9619_004486</name>
</gene>
<dbReference type="InterPro" id="IPR051380">
    <property type="entry name" value="pH-response_reg_palI/RIM9"/>
</dbReference>
<dbReference type="GO" id="GO:0005886">
    <property type="term" value="C:plasma membrane"/>
    <property type="evidence" value="ECO:0007669"/>
    <property type="project" value="InterPro"/>
</dbReference>
<accession>A0A8H5BPP6</accession>
<keyword evidence="3" id="KW-1185">Reference proteome</keyword>
<feature type="transmembrane region" description="Helical" evidence="1">
    <location>
        <begin position="116"/>
        <end position="137"/>
    </location>
</feature>
<dbReference type="PANTHER" id="PTHR28013:SF4">
    <property type="entry name" value="MARVEL DOMAIN-CONTAINING PROTEIN"/>
    <property type="match status" value="1"/>
</dbReference>
<protein>
    <submittedName>
        <fullName evidence="2">Uncharacterized protein</fullName>
    </submittedName>
</protein>
<comment type="caution">
    <text evidence="2">The sequence shown here is derived from an EMBL/GenBank/DDBJ whole genome shotgun (WGS) entry which is preliminary data.</text>
</comment>
<dbReference type="GO" id="GO:0032153">
    <property type="term" value="C:cell division site"/>
    <property type="evidence" value="ECO:0007669"/>
    <property type="project" value="TreeGrafter"/>
</dbReference>
<keyword evidence="1" id="KW-0812">Transmembrane</keyword>
<evidence type="ECO:0000313" key="3">
    <source>
        <dbReference type="Proteomes" id="UP000567179"/>
    </source>
</evidence>
<keyword evidence="1" id="KW-1133">Transmembrane helix</keyword>
<name>A0A8H5BPP6_9AGAR</name>
<reference evidence="2 3" key="1">
    <citation type="journal article" date="2020" name="ISME J.">
        <title>Uncovering the hidden diversity of litter-decomposition mechanisms in mushroom-forming fungi.</title>
        <authorList>
            <person name="Floudas D."/>
            <person name="Bentzer J."/>
            <person name="Ahren D."/>
            <person name="Johansson T."/>
            <person name="Persson P."/>
            <person name="Tunlid A."/>
        </authorList>
    </citation>
    <scope>NUCLEOTIDE SEQUENCE [LARGE SCALE GENOMIC DNA]</scope>
    <source>
        <strain evidence="2 3">CBS 101986</strain>
    </source>
</reference>